<comment type="similarity">
    <text evidence="3">Belongs to the acetyltransferase family. ARD1 subfamily.</text>
</comment>
<reference evidence="5" key="1">
    <citation type="submission" date="2017-08" db="EMBL/GenBank/DDBJ databases">
        <authorList>
            <person name="Cuomo C."/>
            <person name="Billmyre B."/>
            <person name="Heitman J."/>
        </authorList>
    </citation>
    <scope>NUCLEOTIDE SEQUENCE</scope>
    <source>
        <strain evidence="5">CBS 12478</strain>
    </source>
</reference>
<evidence type="ECO:0000256" key="1">
    <source>
        <dbReference type="ARBA" id="ARBA00022679"/>
    </source>
</evidence>
<feature type="domain" description="N-acetyltransferase" evidence="4">
    <location>
        <begin position="39"/>
        <end position="89"/>
    </location>
</feature>
<dbReference type="GO" id="GO:1990189">
    <property type="term" value="F:protein N-terminal-serine acetyltransferase activity"/>
    <property type="evidence" value="ECO:0007669"/>
    <property type="project" value="TreeGrafter"/>
</dbReference>
<keyword evidence="1" id="KW-0808">Transferase</keyword>
<dbReference type="Gene3D" id="3.40.630.30">
    <property type="match status" value="1"/>
</dbReference>
<dbReference type="InterPro" id="IPR045047">
    <property type="entry name" value="Ard1-like"/>
</dbReference>
<dbReference type="PANTHER" id="PTHR23091">
    <property type="entry name" value="N-TERMINAL ACETYLTRANSFERASE"/>
    <property type="match status" value="1"/>
</dbReference>
<dbReference type="Pfam" id="PF00583">
    <property type="entry name" value="Acetyltransf_1"/>
    <property type="match status" value="1"/>
</dbReference>
<dbReference type="SUPFAM" id="SSF55729">
    <property type="entry name" value="Acyl-CoA N-acyltransferases (Nat)"/>
    <property type="match status" value="1"/>
</dbReference>
<keyword evidence="2" id="KW-0012">Acyltransferase</keyword>
<dbReference type="InterPro" id="IPR016181">
    <property type="entry name" value="Acyl_CoA_acyltransferase"/>
</dbReference>
<evidence type="ECO:0000259" key="4">
    <source>
        <dbReference type="Pfam" id="PF00583"/>
    </source>
</evidence>
<name>A0AAJ8LN06_9TREE</name>
<dbReference type="GeneID" id="43590270"/>
<evidence type="ECO:0000313" key="6">
    <source>
        <dbReference type="Proteomes" id="UP000322225"/>
    </source>
</evidence>
<dbReference type="EMBL" id="CP144059">
    <property type="protein sequence ID" value="WWD20812.1"/>
    <property type="molecule type" value="Genomic_DNA"/>
</dbReference>
<dbReference type="InterPro" id="IPR000182">
    <property type="entry name" value="GNAT_dom"/>
</dbReference>
<dbReference type="Proteomes" id="UP000322225">
    <property type="component" value="Chromosome 9"/>
</dbReference>
<evidence type="ECO:0000256" key="3">
    <source>
        <dbReference type="ARBA" id="ARBA00025786"/>
    </source>
</evidence>
<dbReference type="AlphaFoldDB" id="A0AAJ8LN06"/>
<keyword evidence="6" id="KW-1185">Reference proteome</keyword>
<proteinExistence type="inferred from homology"/>
<dbReference type="GO" id="GO:1990190">
    <property type="term" value="F:protein-N-terminal-glutamate acetyltransferase activity"/>
    <property type="evidence" value="ECO:0007669"/>
    <property type="project" value="TreeGrafter"/>
</dbReference>
<organism evidence="5 6">
    <name type="scientific">Kwoniella shandongensis</name>
    <dbReference type="NCBI Taxonomy" id="1734106"/>
    <lineage>
        <taxon>Eukaryota</taxon>
        <taxon>Fungi</taxon>
        <taxon>Dikarya</taxon>
        <taxon>Basidiomycota</taxon>
        <taxon>Agaricomycotina</taxon>
        <taxon>Tremellomycetes</taxon>
        <taxon>Tremellales</taxon>
        <taxon>Cryptococcaceae</taxon>
        <taxon>Kwoniella</taxon>
    </lineage>
</organism>
<accession>A0AAJ8LN06</accession>
<dbReference type="GO" id="GO:0031415">
    <property type="term" value="C:NatA complex"/>
    <property type="evidence" value="ECO:0007669"/>
    <property type="project" value="InterPro"/>
</dbReference>
<dbReference type="KEGG" id="ksn:43590270"/>
<evidence type="ECO:0000256" key="2">
    <source>
        <dbReference type="ARBA" id="ARBA00023315"/>
    </source>
</evidence>
<evidence type="ECO:0000313" key="5">
    <source>
        <dbReference type="EMBL" id="WWD20812.1"/>
    </source>
</evidence>
<reference evidence="5" key="2">
    <citation type="submission" date="2024-01" db="EMBL/GenBank/DDBJ databases">
        <title>Comparative genomics of Cryptococcus and Kwoniella reveals pathogenesis evolution and contrasting modes of karyotype evolution via chromosome fusion or intercentromeric recombination.</title>
        <authorList>
            <person name="Coelho M.A."/>
            <person name="David-Palma M."/>
            <person name="Shea T."/>
            <person name="Bowers K."/>
            <person name="McGinley-Smith S."/>
            <person name="Mohammad A.W."/>
            <person name="Gnirke A."/>
            <person name="Yurkov A.M."/>
            <person name="Nowrousian M."/>
            <person name="Sun S."/>
            <person name="Cuomo C.A."/>
            <person name="Heitman J."/>
        </authorList>
    </citation>
    <scope>NUCLEOTIDE SEQUENCE</scope>
    <source>
        <strain evidence="5">CBS 12478</strain>
    </source>
</reference>
<gene>
    <name evidence="5" type="ORF">CI109_105289</name>
</gene>
<dbReference type="CDD" id="cd04301">
    <property type="entry name" value="NAT_SF"/>
    <property type="match status" value="1"/>
</dbReference>
<sequence length="108" mass="12333">MDIRQATVDDLLGMQNANLLNLPENYTFKYYLYHALTWPELSYVAVDPRGRIVGEEEPSDEPSGHVTSISVLRPYRRLGLANKLMKQSHADGEDAYGMRYLFKKPTPS</sequence>
<dbReference type="PANTHER" id="PTHR23091:SF4">
    <property type="entry name" value="N-TERMINAL AMINO-ACID N(ALPHA)-ACETYLTRANSFERASE NATA"/>
    <property type="match status" value="1"/>
</dbReference>
<dbReference type="RefSeq" id="XP_065823707.1">
    <property type="nucleotide sequence ID" value="XM_065967635.1"/>
</dbReference>
<protein>
    <recommendedName>
        <fullName evidence="4">N-acetyltransferase domain-containing protein</fullName>
    </recommendedName>
</protein>